<proteinExistence type="predicted"/>
<organism evidence="1 2">
    <name type="scientific">Taklimakanibacter albus</name>
    <dbReference type="NCBI Taxonomy" id="2800327"/>
    <lineage>
        <taxon>Bacteria</taxon>
        <taxon>Pseudomonadati</taxon>
        <taxon>Pseudomonadota</taxon>
        <taxon>Alphaproteobacteria</taxon>
        <taxon>Hyphomicrobiales</taxon>
        <taxon>Aestuariivirgaceae</taxon>
        <taxon>Taklimakanibacter</taxon>
    </lineage>
</organism>
<dbReference type="EMBL" id="JAENHL010000003">
    <property type="protein sequence ID" value="MBK1864848.1"/>
    <property type="molecule type" value="Genomic_DNA"/>
</dbReference>
<evidence type="ECO:0000313" key="2">
    <source>
        <dbReference type="Proteomes" id="UP000616151"/>
    </source>
</evidence>
<comment type="caution">
    <text evidence="1">The sequence shown here is derived from an EMBL/GenBank/DDBJ whole genome shotgun (WGS) entry which is preliminary data.</text>
</comment>
<evidence type="ECO:0000313" key="1">
    <source>
        <dbReference type="EMBL" id="MBK1864848.1"/>
    </source>
</evidence>
<accession>A0ACC5QXC7</accession>
<dbReference type="Proteomes" id="UP000616151">
    <property type="component" value="Unassembled WGS sequence"/>
</dbReference>
<gene>
    <name evidence="1" type="ORF">JHL16_00655</name>
</gene>
<sequence length="211" mass="22247">MSEKARNLKPALLVVALAAIAAAFGVYLKGEGDGKVEPAATQASTAAPQNAVTKVLSTGTMTAFVVKADRKPVPEIAFLPENGGETSLKAWKGRVVLVNLWATWCAPCREEMPSLAKLQTEMGSPEFEVVAIAVDRKGLEASGKFLKEVGATALKLYADPSTEMLGKFQAVGLPSSILIDREGREIGRLAGPAEWDSPDAKALIKAALAEK</sequence>
<name>A0ACC5QXC7_9HYPH</name>
<keyword evidence="2" id="KW-1185">Reference proteome</keyword>
<reference evidence="1" key="1">
    <citation type="submission" date="2021-01" db="EMBL/GenBank/DDBJ databases">
        <authorList>
            <person name="Sun Q."/>
        </authorList>
    </citation>
    <scope>NUCLEOTIDE SEQUENCE</scope>
    <source>
        <strain evidence="1">YIM B02566</strain>
    </source>
</reference>
<protein>
    <submittedName>
        <fullName evidence="1">TlpA family protein disulfide reductase</fullName>
    </submittedName>
</protein>